<feature type="chain" id="PRO_5043608378" evidence="3">
    <location>
        <begin position="19"/>
        <end position="775"/>
    </location>
</feature>
<keyword evidence="3" id="KW-0732">Signal</keyword>
<gene>
    <name evidence="4" type="ORF">LOD99_6588</name>
</gene>
<evidence type="ECO:0000313" key="4">
    <source>
        <dbReference type="EMBL" id="KAI6649799.1"/>
    </source>
</evidence>
<organism evidence="4 5">
    <name type="scientific">Oopsacas minuta</name>
    <dbReference type="NCBI Taxonomy" id="111878"/>
    <lineage>
        <taxon>Eukaryota</taxon>
        <taxon>Metazoa</taxon>
        <taxon>Porifera</taxon>
        <taxon>Hexactinellida</taxon>
        <taxon>Hexasterophora</taxon>
        <taxon>Lyssacinosida</taxon>
        <taxon>Leucopsacidae</taxon>
        <taxon>Oopsacas</taxon>
    </lineage>
</organism>
<feature type="region of interest" description="Disordered" evidence="1">
    <location>
        <begin position="27"/>
        <end position="50"/>
    </location>
</feature>
<keyword evidence="2" id="KW-0812">Transmembrane</keyword>
<accession>A0AAV7JLT3</accession>
<evidence type="ECO:0000313" key="5">
    <source>
        <dbReference type="Proteomes" id="UP001165289"/>
    </source>
</evidence>
<feature type="transmembrane region" description="Helical" evidence="2">
    <location>
        <begin position="722"/>
        <end position="749"/>
    </location>
</feature>
<name>A0AAV7JLT3_9METZ</name>
<dbReference type="AlphaFoldDB" id="A0AAV7JLT3"/>
<dbReference type="EMBL" id="JAKMXF010000318">
    <property type="protein sequence ID" value="KAI6649799.1"/>
    <property type="molecule type" value="Genomic_DNA"/>
</dbReference>
<dbReference type="InterPro" id="IPR053320">
    <property type="entry name" value="Protein_DD3-3_O-glyco"/>
</dbReference>
<comment type="caution">
    <text evidence="4">The sequence shown here is derived from an EMBL/GenBank/DDBJ whole genome shotgun (WGS) entry which is preliminary data.</text>
</comment>
<dbReference type="Proteomes" id="UP001165289">
    <property type="component" value="Unassembled WGS sequence"/>
</dbReference>
<dbReference type="PANTHER" id="PTHR35170:SF1">
    <property type="entry name" value="PROTEIN DD3-3"/>
    <property type="match status" value="1"/>
</dbReference>
<evidence type="ECO:0000256" key="3">
    <source>
        <dbReference type="SAM" id="SignalP"/>
    </source>
</evidence>
<feature type="signal peptide" evidence="3">
    <location>
        <begin position="1"/>
        <end position="18"/>
    </location>
</feature>
<protein>
    <submittedName>
        <fullName evidence="4">Uncharacterized protein</fullName>
    </submittedName>
</protein>
<keyword evidence="2" id="KW-0472">Membrane</keyword>
<keyword evidence="5" id="KW-1185">Reference proteome</keyword>
<proteinExistence type="predicted"/>
<reference evidence="4 5" key="1">
    <citation type="journal article" date="2023" name="BMC Biol.">
        <title>The compact genome of the sponge Oopsacas minuta (Hexactinellida) is lacking key metazoan core genes.</title>
        <authorList>
            <person name="Santini S."/>
            <person name="Schenkelaars Q."/>
            <person name="Jourda C."/>
            <person name="Duchesne M."/>
            <person name="Belahbib H."/>
            <person name="Rocher C."/>
            <person name="Selva M."/>
            <person name="Riesgo A."/>
            <person name="Vervoort M."/>
            <person name="Leys S.P."/>
            <person name="Kodjabachian L."/>
            <person name="Le Bivic A."/>
            <person name="Borchiellini C."/>
            <person name="Claverie J.M."/>
            <person name="Renard E."/>
        </authorList>
    </citation>
    <scope>NUCLEOTIDE SEQUENCE [LARGE SCALE GENOMIC DNA]</scope>
    <source>
        <strain evidence="4">SPO-2</strain>
    </source>
</reference>
<evidence type="ECO:0000256" key="2">
    <source>
        <dbReference type="SAM" id="Phobius"/>
    </source>
</evidence>
<sequence length="775" mass="86922">MRLLSVICLSIALQVCMSDIYLHNPRGSNNRLDENSRNRNNARRLFDSQNNDRGGYNVGGMYYYVGSTLSVEWTNQHSCNDPNNHCNIVLQYTCGDNVRDGATTRTIPDYPLECINDNCNRDLTYGMNENFDYYTLCRLRQRNQGLFTADQRVSNTATRTRQNNNGQRYGYECAEERDYYPYWSPAPWIDIVIMTSRPEMCDYYKNNSFNVNPLYYCSVSSEYIRDHLRDSGLIPITQEECEQELEEGVVGRWVEAIPLTNTAPDCIEALWSRDNHLGNGRIYPGYPNYYNWTIPPTLLDEHCVLRIRYNISTGDYEDWDGVNAGNNTRRNPLGLDVWSRFDLTSEQAEERGYVFENNPEVEIFDEFTEESGSNDFKLRLAINTAQFGRTFQDRSHVFSVRAPPEDIDCLDGNIYNLNVRGKRGNIVQVYPGVEYDFVPNRLFMAVGSCVHIQWTGSNTNPGNNDGQGLRGTDRSNMVLLGLGQNENLAKSSAPVGFGEIYGVLSSSYPQSIQTSQMLNASTVTADNLATLMNNQLRGEMSELDDAGTYYDLGIRKVTDPGIYNYMCTRNNNFSNRSQKGTLLISAQYIITSVLGILGGTIQVNDAQLNVASDVFDDSRQISLTIWPDDLANEMLSTPSSLSISSFVELSGISDGSGNDDMNISLDLTLNRASSSSTAAIYIANSGTGFVFRQIDGNFDGTTATVSANRDGVYAVYLLEAPVIVGTIVGVLLLMMLIPMVYMVVYFAIYPSKFKCLVAKAKAKCNNTTRSFAKKV</sequence>
<evidence type="ECO:0000256" key="1">
    <source>
        <dbReference type="SAM" id="MobiDB-lite"/>
    </source>
</evidence>
<keyword evidence="2" id="KW-1133">Transmembrane helix</keyword>
<dbReference type="PANTHER" id="PTHR35170">
    <property type="entry name" value="PROTEIN DD3-3"/>
    <property type="match status" value="1"/>
</dbReference>